<dbReference type="Ensembl" id="ENSELUT00000045908.2">
    <property type="protein sequence ID" value="ENSELUP00000063138.2"/>
    <property type="gene ID" value="ENSELUG00000026789.2"/>
</dbReference>
<feature type="compositionally biased region" description="Low complexity" evidence="4">
    <location>
        <begin position="165"/>
        <end position="175"/>
    </location>
</feature>
<dbReference type="RefSeq" id="XP_012990803.3">
    <property type="nucleotide sequence ID" value="XM_013135349.3"/>
</dbReference>
<dbReference type="PROSITE" id="PS51348">
    <property type="entry name" value="GLYCOSYL_HYDROL_F22_2"/>
    <property type="match status" value="1"/>
</dbReference>
<dbReference type="InterPro" id="IPR019799">
    <property type="entry name" value="Glyco_hydro_22_CS"/>
</dbReference>
<name>A0A6Q2YC61_ESOLU</name>
<reference evidence="7" key="4">
    <citation type="submission" date="2025-09" db="UniProtKB">
        <authorList>
            <consortium name="Ensembl"/>
        </authorList>
    </citation>
    <scope>IDENTIFICATION</scope>
</reference>
<dbReference type="InterPro" id="IPR001916">
    <property type="entry name" value="Glyco_hydro_22"/>
</dbReference>
<reference evidence="7" key="2">
    <citation type="submission" date="2020-02" db="EMBL/GenBank/DDBJ databases">
        <title>Esox lucius (northern pike) genome, fEsoLuc1, primary haplotype.</title>
        <authorList>
            <person name="Myers G."/>
            <person name="Karagic N."/>
            <person name="Meyer A."/>
            <person name="Pippel M."/>
            <person name="Reichard M."/>
            <person name="Winkler S."/>
            <person name="Tracey A."/>
            <person name="Sims Y."/>
            <person name="Howe K."/>
            <person name="Rhie A."/>
            <person name="Formenti G."/>
            <person name="Durbin R."/>
            <person name="Fedrigo O."/>
            <person name="Jarvis E.D."/>
        </authorList>
    </citation>
    <scope>NUCLEOTIDE SEQUENCE [LARGE SCALE GENOMIC DNA]</scope>
</reference>
<feature type="compositionally biased region" description="Low complexity" evidence="4">
    <location>
        <begin position="114"/>
        <end position="128"/>
    </location>
</feature>
<evidence type="ECO:0000256" key="2">
    <source>
        <dbReference type="ARBA" id="ARBA00022638"/>
    </source>
</evidence>
<accession>A0A6Q2YC61</accession>
<dbReference type="OMA" id="HEDYTTH"/>
<dbReference type="GO" id="GO:0031640">
    <property type="term" value="P:killing of cells of another organism"/>
    <property type="evidence" value="ECO:0007669"/>
    <property type="project" value="UniProtKB-KW"/>
</dbReference>
<evidence type="ECO:0000313" key="7">
    <source>
        <dbReference type="Ensembl" id="ENSELUP00000063138.2"/>
    </source>
</evidence>
<feature type="region of interest" description="Disordered" evidence="4">
    <location>
        <begin position="100"/>
        <end position="291"/>
    </location>
</feature>
<dbReference type="Bgee" id="ENSELUG00000026789">
    <property type="expression patterns" value="Expressed in nose and 2 other cell types or tissues"/>
</dbReference>
<keyword evidence="8" id="KW-1185">Reference proteome</keyword>
<dbReference type="Proteomes" id="UP000265140">
    <property type="component" value="Chromosome 9"/>
</dbReference>
<dbReference type="GO" id="GO:0042742">
    <property type="term" value="P:defense response to bacterium"/>
    <property type="evidence" value="ECO:0007669"/>
    <property type="project" value="UniProtKB-KW"/>
</dbReference>
<dbReference type="PANTHER" id="PTHR11407:SF63">
    <property type="entry name" value="LYSOZYME C"/>
    <property type="match status" value="1"/>
</dbReference>
<evidence type="ECO:0000313" key="8">
    <source>
        <dbReference type="Proteomes" id="UP000265140"/>
    </source>
</evidence>
<evidence type="ECO:0000256" key="1">
    <source>
        <dbReference type="ARBA" id="ARBA00012732"/>
    </source>
</evidence>
<dbReference type="Gene3D" id="1.10.530.10">
    <property type="match status" value="2"/>
</dbReference>
<dbReference type="EC" id="3.2.1.17" evidence="1"/>
<reference evidence="8" key="1">
    <citation type="journal article" date="2014" name="PLoS ONE">
        <title>The genome and linkage map of the northern pike (Esox lucius): conserved synteny revealed between the salmonid sister group and the Neoteleostei.</title>
        <authorList>
            <person name="Rondeau E.B."/>
            <person name="Minkley D.R."/>
            <person name="Leong J.S."/>
            <person name="Messmer A.M."/>
            <person name="Jantzen J.R."/>
            <person name="von Schalburg K.R."/>
            <person name="Lemon C."/>
            <person name="Bird N.H."/>
            <person name="Koop B.F."/>
        </authorList>
    </citation>
    <scope>NUCLEOTIDE SEQUENCE</scope>
</reference>
<keyword evidence="2" id="KW-0081">Bacteriolytic enzyme</keyword>
<dbReference type="SMART" id="SM00263">
    <property type="entry name" value="LYZ1"/>
    <property type="match status" value="1"/>
</dbReference>
<keyword evidence="5" id="KW-0732">Signal</keyword>
<dbReference type="InterPro" id="IPR023346">
    <property type="entry name" value="Lysozyme-like_dom_sf"/>
</dbReference>
<evidence type="ECO:0000259" key="6">
    <source>
        <dbReference type="PROSITE" id="PS00128"/>
    </source>
</evidence>
<feature type="signal peptide" evidence="5">
    <location>
        <begin position="1"/>
        <end position="21"/>
    </location>
</feature>
<feature type="domain" description="Glycosyl hydrolases family 22 (GH22)" evidence="6">
    <location>
        <begin position="324"/>
        <end position="342"/>
    </location>
</feature>
<evidence type="ECO:0000256" key="4">
    <source>
        <dbReference type="SAM" id="MobiDB-lite"/>
    </source>
</evidence>
<dbReference type="GeneTree" id="ENSGT00970000195479"/>
<dbReference type="PANTHER" id="PTHR11407">
    <property type="entry name" value="LYSOZYME C"/>
    <property type="match status" value="1"/>
</dbReference>
<dbReference type="SUPFAM" id="SSF53955">
    <property type="entry name" value="Lysozyme-like"/>
    <property type="match status" value="1"/>
</dbReference>
<dbReference type="GO" id="GO:0003796">
    <property type="term" value="F:lysozyme activity"/>
    <property type="evidence" value="ECO:0007669"/>
    <property type="project" value="UniProtKB-EC"/>
</dbReference>
<dbReference type="Pfam" id="PF00062">
    <property type="entry name" value="Lys"/>
    <property type="match status" value="1"/>
</dbReference>
<dbReference type="AlphaFoldDB" id="A0A6Q2YC61"/>
<dbReference type="GeneID" id="106024457"/>
<dbReference type="PROSITE" id="PS00128">
    <property type="entry name" value="GLYCOSYL_HYDROL_F22_1"/>
    <property type="match status" value="1"/>
</dbReference>
<protein>
    <recommendedName>
        <fullName evidence="1">lysozyme</fullName>
        <ecNumber evidence="1">3.2.1.17</ecNumber>
    </recommendedName>
</protein>
<sequence>MKLELLVVLVVAVLVPSLAEGRLVSKCELKGLLDKAALILNMTEKAGKSNVTIENLIAKIVCHVEKATDFNTSVVTHWRYGDRQYHEGHHRGKRHVVEYHTSTPPANPKEHTTHPTSSRSTHPTSSHTTHPESHHMRGKRQVAGDHTSTPPAKHDNPTKRPTPPTRATLPTRTIPHTSPKGPNGSLQDENHSTLHTTPAKHEDYTTHDAPPTPPAKHEDYTTHDAPPTPPAKHEDYTTHDAPPTPPAKHEDYTTHDAPPTPPAKHEDYTTHISTTDSPKVTKRVRRHAGHESNTKETVWTLYGLFQLSDHVICASGSIPSVNLCQMNCSALIDDNLSDDIECMETIGKTIESGHLEHSMVLMAMIKLLFPKECAMNTASKYFSNC</sequence>
<feature type="chain" id="PRO_5044273090" description="lysozyme" evidence="5">
    <location>
        <begin position="22"/>
        <end position="385"/>
    </location>
</feature>
<organism evidence="7 8">
    <name type="scientific">Esox lucius</name>
    <name type="common">Northern pike</name>
    <dbReference type="NCBI Taxonomy" id="8010"/>
    <lineage>
        <taxon>Eukaryota</taxon>
        <taxon>Metazoa</taxon>
        <taxon>Chordata</taxon>
        <taxon>Craniata</taxon>
        <taxon>Vertebrata</taxon>
        <taxon>Euteleostomi</taxon>
        <taxon>Actinopterygii</taxon>
        <taxon>Neopterygii</taxon>
        <taxon>Teleostei</taxon>
        <taxon>Protacanthopterygii</taxon>
        <taxon>Esociformes</taxon>
        <taxon>Esocidae</taxon>
        <taxon>Esox</taxon>
    </lineage>
</organism>
<dbReference type="KEGG" id="els:106024457"/>
<dbReference type="InParanoid" id="A0A6Q2YC61"/>
<reference evidence="7" key="3">
    <citation type="submission" date="2025-08" db="UniProtKB">
        <authorList>
            <consortium name="Ensembl"/>
        </authorList>
    </citation>
    <scope>IDENTIFICATION</scope>
</reference>
<keyword evidence="3" id="KW-1015">Disulfide bond</keyword>
<evidence type="ECO:0000256" key="3">
    <source>
        <dbReference type="ARBA" id="ARBA00023157"/>
    </source>
</evidence>
<evidence type="ECO:0000256" key="5">
    <source>
        <dbReference type="SAM" id="SignalP"/>
    </source>
</evidence>
<proteinExistence type="predicted"/>
<keyword evidence="2" id="KW-0929">Antimicrobial</keyword>